<keyword evidence="2 8" id="KW-1003">Cell membrane</keyword>
<dbReference type="PANTHER" id="PTHR21143:SF133">
    <property type="entry name" value="GUSTATORY AND PHEROMONE RECEPTOR 32A-RELATED"/>
    <property type="match status" value="1"/>
</dbReference>
<keyword evidence="5 8" id="KW-0472">Membrane</keyword>
<evidence type="ECO:0000256" key="3">
    <source>
        <dbReference type="ARBA" id="ARBA00022692"/>
    </source>
</evidence>
<evidence type="ECO:0000256" key="2">
    <source>
        <dbReference type="ARBA" id="ARBA00022475"/>
    </source>
</evidence>
<sequence>MQVGDVTKNERLISKTYNSMAPIIWLLKIFAINANVRPTRSKAYVIIKSCLIYSILASISAFSVYYKIKHVYNSLDVSIRLTDMIQMIVDVCQFAVDLIFVYKYGSQICVEYFKQYEKIDNFFNKSYYYTELKKKLMKIMTLYTIFWTISALGDLGAWVLTFGWVTPATHAISYVFLFIKMLTTLDFIAHVTNVEARLRLITNFLLSCYSYIEVCPVGQLTDCVRNKNWLYREADGATSHTPKERAVNSFEIRRITKCYLLLTEQVIFINKMYGFRILLNTLNVLLDMVKILNLAIRIAIGSQQALYHSESYNYLPGLSGLMRFITCAVVLTSLVYQCEQAYQQREQVISVIDHLLINKNPDLDLRTAICDLRTLLQDRPICFNMENFFTLNYSLLVSISSVVVTYTIILFQNVK</sequence>
<dbReference type="GO" id="GO:0007635">
    <property type="term" value="P:chemosensory behavior"/>
    <property type="evidence" value="ECO:0007669"/>
    <property type="project" value="TreeGrafter"/>
</dbReference>
<protein>
    <recommendedName>
        <fullName evidence="8">Gustatory receptor</fullName>
    </recommendedName>
</protein>
<keyword evidence="4 8" id="KW-1133">Transmembrane helix</keyword>
<dbReference type="GO" id="GO:0008049">
    <property type="term" value="P:male courtship behavior"/>
    <property type="evidence" value="ECO:0007669"/>
    <property type="project" value="TreeGrafter"/>
</dbReference>
<dbReference type="Pfam" id="PF08395">
    <property type="entry name" value="7tm_7"/>
    <property type="match status" value="1"/>
</dbReference>
<feature type="transmembrane region" description="Helical" evidence="8">
    <location>
        <begin position="277"/>
        <end position="300"/>
    </location>
</feature>
<evidence type="ECO:0000256" key="5">
    <source>
        <dbReference type="ARBA" id="ARBA00023136"/>
    </source>
</evidence>
<keyword evidence="10" id="KW-1185">Reference proteome</keyword>
<evidence type="ECO:0000256" key="4">
    <source>
        <dbReference type="ARBA" id="ARBA00022989"/>
    </source>
</evidence>
<accession>A0AAD8DXQ6</accession>
<comment type="similarity">
    <text evidence="8">Belongs to the insect chemoreceptor superfamily. Gustatory receptor (GR) family.</text>
</comment>
<dbReference type="EMBL" id="JARGEI010000005">
    <property type="protein sequence ID" value="KAJ8731263.1"/>
    <property type="molecule type" value="Genomic_DNA"/>
</dbReference>
<keyword evidence="6 8" id="KW-0675">Receptor</keyword>
<evidence type="ECO:0000313" key="10">
    <source>
        <dbReference type="Proteomes" id="UP001231518"/>
    </source>
</evidence>
<reference evidence="9" key="1">
    <citation type="submission" date="2023-03" db="EMBL/GenBank/DDBJ databases">
        <title>Chromosome-level genomes of two armyworms, Mythimna separata and Mythimna loreyi, provide insights into the biosynthesis and reception of sex pheromones.</title>
        <authorList>
            <person name="Zhao H."/>
        </authorList>
    </citation>
    <scope>NUCLEOTIDE SEQUENCE</scope>
    <source>
        <strain evidence="9">BeijingLab</strain>
        <tissue evidence="9">Pupa</tissue>
    </source>
</reference>
<feature type="transmembrane region" description="Helical" evidence="8">
    <location>
        <begin position="389"/>
        <end position="411"/>
    </location>
</feature>
<dbReference type="GO" id="GO:0030424">
    <property type="term" value="C:axon"/>
    <property type="evidence" value="ECO:0007669"/>
    <property type="project" value="TreeGrafter"/>
</dbReference>
<dbReference type="PANTHER" id="PTHR21143">
    <property type="entry name" value="INVERTEBRATE GUSTATORY RECEPTOR"/>
    <property type="match status" value="1"/>
</dbReference>
<comment type="function">
    <text evidence="8">Gustatory receptor which mediates acceptance or avoidance behavior, depending on its substrates.</text>
</comment>
<gene>
    <name evidence="9" type="ORF">PYW07_004427</name>
</gene>
<evidence type="ECO:0000256" key="7">
    <source>
        <dbReference type="ARBA" id="ARBA00023224"/>
    </source>
</evidence>
<proteinExistence type="inferred from homology"/>
<feature type="transmembrane region" description="Helical" evidence="8">
    <location>
        <begin position="142"/>
        <end position="165"/>
    </location>
</feature>
<feature type="transmembrane region" description="Helical" evidence="8">
    <location>
        <begin position="20"/>
        <end position="36"/>
    </location>
</feature>
<dbReference type="InterPro" id="IPR013604">
    <property type="entry name" value="7TM_chemorcpt"/>
</dbReference>
<evidence type="ECO:0000256" key="8">
    <source>
        <dbReference type="RuleBase" id="RU363108"/>
    </source>
</evidence>
<comment type="subcellular location">
    <subcellularLocation>
        <location evidence="1 8">Cell membrane</location>
        <topology evidence="1 8">Multi-pass membrane protein</topology>
    </subcellularLocation>
</comment>
<dbReference type="AlphaFoldDB" id="A0AAD8DXQ6"/>
<feature type="transmembrane region" description="Helical" evidence="8">
    <location>
        <begin position="171"/>
        <end position="189"/>
    </location>
</feature>
<dbReference type="GO" id="GO:0050909">
    <property type="term" value="P:sensory perception of taste"/>
    <property type="evidence" value="ECO:0007669"/>
    <property type="project" value="InterPro"/>
</dbReference>
<evidence type="ECO:0000256" key="1">
    <source>
        <dbReference type="ARBA" id="ARBA00004651"/>
    </source>
</evidence>
<organism evidence="9 10">
    <name type="scientific">Mythimna separata</name>
    <name type="common">Oriental armyworm</name>
    <name type="synonym">Pseudaletia separata</name>
    <dbReference type="NCBI Taxonomy" id="271217"/>
    <lineage>
        <taxon>Eukaryota</taxon>
        <taxon>Metazoa</taxon>
        <taxon>Ecdysozoa</taxon>
        <taxon>Arthropoda</taxon>
        <taxon>Hexapoda</taxon>
        <taxon>Insecta</taxon>
        <taxon>Pterygota</taxon>
        <taxon>Neoptera</taxon>
        <taxon>Endopterygota</taxon>
        <taxon>Lepidoptera</taxon>
        <taxon>Glossata</taxon>
        <taxon>Ditrysia</taxon>
        <taxon>Noctuoidea</taxon>
        <taxon>Noctuidae</taxon>
        <taxon>Noctuinae</taxon>
        <taxon>Hadenini</taxon>
        <taxon>Mythimna</taxon>
    </lineage>
</organism>
<dbReference type="GO" id="GO:0043025">
    <property type="term" value="C:neuronal cell body"/>
    <property type="evidence" value="ECO:0007669"/>
    <property type="project" value="TreeGrafter"/>
</dbReference>
<name>A0AAD8DXQ6_MYTSE</name>
<dbReference type="GO" id="GO:0007165">
    <property type="term" value="P:signal transduction"/>
    <property type="evidence" value="ECO:0007669"/>
    <property type="project" value="UniProtKB-KW"/>
</dbReference>
<keyword evidence="7 8" id="KW-0807">Transducer</keyword>
<feature type="transmembrane region" description="Helical" evidence="8">
    <location>
        <begin position="320"/>
        <end position="336"/>
    </location>
</feature>
<dbReference type="Proteomes" id="UP001231518">
    <property type="component" value="Chromosome 16"/>
</dbReference>
<evidence type="ECO:0000313" key="9">
    <source>
        <dbReference type="EMBL" id="KAJ8731263.1"/>
    </source>
</evidence>
<feature type="transmembrane region" description="Helical" evidence="8">
    <location>
        <begin position="43"/>
        <end position="65"/>
    </location>
</feature>
<dbReference type="GO" id="GO:0005886">
    <property type="term" value="C:plasma membrane"/>
    <property type="evidence" value="ECO:0007669"/>
    <property type="project" value="UniProtKB-SubCell"/>
</dbReference>
<evidence type="ECO:0000256" key="6">
    <source>
        <dbReference type="ARBA" id="ARBA00023170"/>
    </source>
</evidence>
<keyword evidence="3 8" id="KW-0812">Transmembrane</keyword>
<dbReference type="GO" id="GO:0030425">
    <property type="term" value="C:dendrite"/>
    <property type="evidence" value="ECO:0007669"/>
    <property type="project" value="TreeGrafter"/>
</dbReference>
<comment type="caution">
    <text evidence="9">The sequence shown here is derived from an EMBL/GenBank/DDBJ whole genome shotgun (WGS) entry which is preliminary data.</text>
</comment>